<gene>
    <name evidence="1" type="ORF">L1987_00825</name>
</gene>
<keyword evidence="2" id="KW-1185">Reference proteome</keyword>
<dbReference type="Proteomes" id="UP001056120">
    <property type="component" value="Linkage Group LG01"/>
</dbReference>
<proteinExistence type="predicted"/>
<organism evidence="1 2">
    <name type="scientific">Smallanthus sonchifolius</name>
    <dbReference type="NCBI Taxonomy" id="185202"/>
    <lineage>
        <taxon>Eukaryota</taxon>
        <taxon>Viridiplantae</taxon>
        <taxon>Streptophyta</taxon>
        <taxon>Embryophyta</taxon>
        <taxon>Tracheophyta</taxon>
        <taxon>Spermatophyta</taxon>
        <taxon>Magnoliopsida</taxon>
        <taxon>eudicotyledons</taxon>
        <taxon>Gunneridae</taxon>
        <taxon>Pentapetalae</taxon>
        <taxon>asterids</taxon>
        <taxon>campanulids</taxon>
        <taxon>Asterales</taxon>
        <taxon>Asteraceae</taxon>
        <taxon>Asteroideae</taxon>
        <taxon>Heliantheae alliance</taxon>
        <taxon>Millerieae</taxon>
        <taxon>Smallanthus</taxon>
    </lineage>
</organism>
<protein>
    <submittedName>
        <fullName evidence="1">Uncharacterized protein</fullName>
    </submittedName>
</protein>
<evidence type="ECO:0000313" key="1">
    <source>
        <dbReference type="EMBL" id="KAI3826770.1"/>
    </source>
</evidence>
<evidence type="ECO:0000313" key="2">
    <source>
        <dbReference type="Proteomes" id="UP001056120"/>
    </source>
</evidence>
<accession>A0ACB9K373</accession>
<comment type="caution">
    <text evidence="1">The sequence shown here is derived from an EMBL/GenBank/DDBJ whole genome shotgun (WGS) entry which is preliminary data.</text>
</comment>
<sequence>MTLLSKSYPITRVEQSSSSSVFSTLLHFFCYKNVGDDMQTNKQDDKYQWNEERLLPQSPIIKFGPNLLNAKYCGMEYLMTDKQGVNGEGSDMESLEDDFKSLLIVPSNSEYSDVELRSDEVEIDSDVLVSSFEKQGWCEITRNSDLSSTTLQNKSLNVNFADGTDAPTEDTIISGPVSDGIEIYTSFVFNYILEKMAFDYKSIGKGYLTYRFKMKPMNESSKNVFKISLDSEHVKCSICLNIWLDVVTVAPCHHNFCNGCLSGWLRRSQENHTTVVCPDCKSCVQSVGRNRFLRRIEEEIWQSEEFAVVINYRKKPRSKRSRSMPEEDNNGTDLACAQCDTEYGGFQCNRKTVHMQCHACGGMMPYRTNIPEPQRCIGCDSAFCGAYWHSQQIGERSTSRIPLRAHGRNRHEQDITKRCIQQMGKTLQDVVSEWVTKLNNQEIDRTGMLLNNAEMITSGTHVCNIYLRMQRKGKIVGMVTLVEHSIIMVIMLVTGIMYVLQPKVVLEISCSLISSHLCSLFGINILVQKFNTCEVDTTTATTSSLPQALGNGSCSIDIDLFSSGV</sequence>
<dbReference type="EMBL" id="CM042018">
    <property type="protein sequence ID" value="KAI3826770.1"/>
    <property type="molecule type" value="Genomic_DNA"/>
</dbReference>
<reference evidence="1 2" key="2">
    <citation type="journal article" date="2022" name="Mol. Ecol. Resour.">
        <title>The genomes of chicory, endive, great burdock and yacon provide insights into Asteraceae paleo-polyploidization history and plant inulin production.</title>
        <authorList>
            <person name="Fan W."/>
            <person name="Wang S."/>
            <person name="Wang H."/>
            <person name="Wang A."/>
            <person name="Jiang F."/>
            <person name="Liu H."/>
            <person name="Zhao H."/>
            <person name="Xu D."/>
            <person name="Zhang Y."/>
        </authorList>
    </citation>
    <scope>NUCLEOTIDE SEQUENCE [LARGE SCALE GENOMIC DNA]</scope>
    <source>
        <strain evidence="2">cv. Yunnan</strain>
        <tissue evidence="1">Leaves</tissue>
    </source>
</reference>
<reference evidence="2" key="1">
    <citation type="journal article" date="2022" name="Mol. Ecol. Resour.">
        <title>The genomes of chicory, endive, great burdock and yacon provide insights into Asteraceae palaeo-polyploidization history and plant inulin production.</title>
        <authorList>
            <person name="Fan W."/>
            <person name="Wang S."/>
            <person name="Wang H."/>
            <person name="Wang A."/>
            <person name="Jiang F."/>
            <person name="Liu H."/>
            <person name="Zhao H."/>
            <person name="Xu D."/>
            <person name="Zhang Y."/>
        </authorList>
    </citation>
    <scope>NUCLEOTIDE SEQUENCE [LARGE SCALE GENOMIC DNA]</scope>
    <source>
        <strain evidence="2">cv. Yunnan</strain>
    </source>
</reference>
<name>A0ACB9K373_9ASTR</name>